<gene>
    <name evidence="1" type="ORF">GJV18_17940</name>
</gene>
<protein>
    <submittedName>
        <fullName evidence="1">Uncharacterized protein</fullName>
    </submittedName>
</protein>
<sequence>MNDSDQRQAAVHCDLCGGETSVPGYGQQFGVLHAKWGYGSRHDGEHYRVQLCEVCFFHVLAYIKQERRIQHLFDDDPPDDQDFGLIVRGDYWDDVSN</sequence>
<name>A0A6I4KZX4_9PSED</name>
<dbReference type="EMBL" id="WKJZ01000005">
    <property type="protein sequence ID" value="MVW77204.1"/>
    <property type="molecule type" value="Genomic_DNA"/>
</dbReference>
<dbReference type="RefSeq" id="WP_160347861.1">
    <property type="nucleotide sequence ID" value="NZ_WKJZ01000005.1"/>
</dbReference>
<evidence type="ECO:0000313" key="2">
    <source>
        <dbReference type="Proteomes" id="UP000429555"/>
    </source>
</evidence>
<evidence type="ECO:0000313" key="1">
    <source>
        <dbReference type="EMBL" id="MVW77204.1"/>
    </source>
</evidence>
<dbReference type="Proteomes" id="UP000429555">
    <property type="component" value="Unassembled WGS sequence"/>
</dbReference>
<accession>A0A6I4KZX4</accession>
<comment type="caution">
    <text evidence="1">The sequence shown here is derived from an EMBL/GenBank/DDBJ whole genome shotgun (WGS) entry which is preliminary data.</text>
</comment>
<keyword evidence="2" id="KW-1185">Reference proteome</keyword>
<organism evidence="1 2">
    <name type="scientific">Pseudomonas xionganensis</name>
    <dbReference type="NCBI Taxonomy" id="2654845"/>
    <lineage>
        <taxon>Bacteria</taxon>
        <taxon>Pseudomonadati</taxon>
        <taxon>Pseudomonadota</taxon>
        <taxon>Gammaproteobacteria</taxon>
        <taxon>Pseudomonadales</taxon>
        <taxon>Pseudomonadaceae</taxon>
        <taxon>Pseudomonas</taxon>
    </lineage>
</organism>
<reference evidence="1 2" key="1">
    <citation type="submission" date="2019-11" db="EMBL/GenBank/DDBJ databases">
        <title>Pseudomonas flavidum sp. nov., isolated from Baiyang Lake.</title>
        <authorList>
            <person name="Zhao Y."/>
        </authorList>
    </citation>
    <scope>NUCLEOTIDE SEQUENCE [LARGE SCALE GENOMIC DNA]</scope>
    <source>
        <strain evidence="2">R-22-3 w-18</strain>
    </source>
</reference>
<dbReference type="AlphaFoldDB" id="A0A6I4KZX4"/>
<proteinExistence type="predicted"/>